<dbReference type="GO" id="GO:0071038">
    <property type="term" value="P:TRAMP-dependent tRNA surveillance pathway"/>
    <property type="evidence" value="ECO:0007669"/>
    <property type="project" value="TreeGrafter"/>
</dbReference>
<dbReference type="GO" id="GO:0005730">
    <property type="term" value="C:nucleolus"/>
    <property type="evidence" value="ECO:0007669"/>
    <property type="project" value="UniProtKB-SubCell"/>
</dbReference>
<dbReference type="GO" id="GO:0034475">
    <property type="term" value="P:U4 snRNA 3'-end processing"/>
    <property type="evidence" value="ECO:0007669"/>
    <property type="project" value="TreeGrafter"/>
</dbReference>
<dbReference type="Proteomes" id="UP000318571">
    <property type="component" value="Chromosome 9"/>
</dbReference>
<dbReference type="CDD" id="cd05790">
    <property type="entry name" value="S1_Rrp40"/>
    <property type="match status" value="1"/>
</dbReference>
<sequence>MPAEMELDPDNVSAKSSPSARVVIPGDPVPEIPPSDVVILGPGLRREGPHAIVTRPGVLRHKPLPSSAEKLAPKAIYWVDTHAKRYVAARGEHVIGVILAKAGDTFRVDIGTSEPASLSFMAFEGATKKNRPNALPGDVVYAKLLVASRDMEPELVCVDAYGKKAGMGVLSGGGFVFTTPLHVIRKLLSPDCVLLKTLGDSIPFEIAVGMNGRIWVRCKSVKETISLANAISVAEYMNNDEIKAMSAKLVNALAGF</sequence>
<evidence type="ECO:0000256" key="9">
    <source>
        <dbReference type="ARBA" id="ARBA00030615"/>
    </source>
</evidence>
<dbReference type="GO" id="GO:0003723">
    <property type="term" value="F:RNA binding"/>
    <property type="evidence" value="ECO:0007669"/>
    <property type="project" value="UniProtKB-KW"/>
</dbReference>
<keyword evidence="14" id="KW-1185">Reference proteome</keyword>
<protein>
    <recommendedName>
        <fullName evidence="10">Exosome complex component RRP40</fullName>
    </recommendedName>
    <alternativeName>
        <fullName evidence="9">Ribosomal RNA-processing protein 40</fullName>
    </alternativeName>
</protein>
<dbReference type="SUPFAM" id="SSF110324">
    <property type="entry name" value="Ribosomal L27 protein-like"/>
    <property type="match status" value="1"/>
</dbReference>
<dbReference type="EMBL" id="VCGU01000009">
    <property type="protein sequence ID" value="TRY70670.1"/>
    <property type="molecule type" value="Genomic_DNA"/>
</dbReference>
<comment type="caution">
    <text evidence="13">The sequence shown here is derived from an EMBL/GenBank/DDBJ whole genome shotgun (WGS) entry which is preliminary data.</text>
</comment>
<accession>A0A553NZ16</accession>
<dbReference type="PANTHER" id="PTHR21321:SF1">
    <property type="entry name" value="EXOSOME COMPLEX COMPONENT RRP40"/>
    <property type="match status" value="1"/>
</dbReference>
<evidence type="ECO:0000256" key="11">
    <source>
        <dbReference type="SAM" id="MobiDB-lite"/>
    </source>
</evidence>
<evidence type="ECO:0000256" key="1">
    <source>
        <dbReference type="ARBA" id="ARBA00004496"/>
    </source>
</evidence>
<dbReference type="Gene3D" id="2.40.50.100">
    <property type="match status" value="1"/>
</dbReference>
<dbReference type="GO" id="GO:0000177">
    <property type="term" value="C:cytoplasmic exosome (RNase complex)"/>
    <property type="evidence" value="ECO:0007669"/>
    <property type="project" value="TreeGrafter"/>
</dbReference>
<dbReference type="PANTHER" id="PTHR21321">
    <property type="entry name" value="PNAS-3 RELATED"/>
    <property type="match status" value="1"/>
</dbReference>
<keyword evidence="6" id="KW-0271">Exosome</keyword>
<dbReference type="AlphaFoldDB" id="A0A553NZ16"/>
<evidence type="ECO:0000256" key="4">
    <source>
        <dbReference type="ARBA" id="ARBA00022490"/>
    </source>
</evidence>
<gene>
    <name evidence="13" type="ORF">TCAL_09684</name>
</gene>
<keyword evidence="8" id="KW-0539">Nucleus</keyword>
<evidence type="ECO:0000313" key="14">
    <source>
        <dbReference type="Proteomes" id="UP000318571"/>
    </source>
</evidence>
<organism evidence="13 14">
    <name type="scientific">Tigriopus californicus</name>
    <name type="common">Marine copepod</name>
    <dbReference type="NCBI Taxonomy" id="6832"/>
    <lineage>
        <taxon>Eukaryota</taxon>
        <taxon>Metazoa</taxon>
        <taxon>Ecdysozoa</taxon>
        <taxon>Arthropoda</taxon>
        <taxon>Crustacea</taxon>
        <taxon>Multicrustacea</taxon>
        <taxon>Hexanauplia</taxon>
        <taxon>Copepoda</taxon>
        <taxon>Harpacticoida</taxon>
        <taxon>Harpacticidae</taxon>
        <taxon>Tigriopus</taxon>
    </lineage>
</organism>
<evidence type="ECO:0000256" key="5">
    <source>
        <dbReference type="ARBA" id="ARBA00022552"/>
    </source>
</evidence>
<dbReference type="Gene3D" id="2.40.50.140">
    <property type="entry name" value="Nucleic acid-binding proteins"/>
    <property type="match status" value="1"/>
</dbReference>
<dbReference type="InterPro" id="IPR004088">
    <property type="entry name" value="KH_dom_type_1"/>
</dbReference>
<comment type="subcellular location">
    <subcellularLocation>
        <location evidence="1">Cytoplasm</location>
    </subcellularLocation>
    <subcellularLocation>
        <location evidence="2">Nucleus</location>
        <location evidence="2">Nucleolus</location>
    </subcellularLocation>
</comment>
<dbReference type="GO" id="GO:0071051">
    <property type="term" value="P:poly(A)-dependent snoRNA 3'-end processing"/>
    <property type="evidence" value="ECO:0007669"/>
    <property type="project" value="TreeGrafter"/>
</dbReference>
<dbReference type="CDD" id="cd22526">
    <property type="entry name" value="KH-I_Rrp40"/>
    <property type="match status" value="1"/>
</dbReference>
<dbReference type="InterPro" id="IPR036612">
    <property type="entry name" value="KH_dom_type_1_sf"/>
</dbReference>
<keyword evidence="7" id="KW-0694">RNA-binding</keyword>
<dbReference type="GO" id="GO:0000176">
    <property type="term" value="C:nuclear exosome (RNase complex)"/>
    <property type="evidence" value="ECO:0007669"/>
    <property type="project" value="TreeGrafter"/>
</dbReference>
<dbReference type="InterPro" id="IPR026699">
    <property type="entry name" value="Exosome_RNA_bind1/RRP40/RRP4"/>
</dbReference>
<feature type="region of interest" description="Disordered" evidence="11">
    <location>
        <begin position="1"/>
        <end position="27"/>
    </location>
</feature>
<dbReference type="GO" id="GO:0000467">
    <property type="term" value="P:exonucleolytic trimming to generate mature 3'-end of 5.8S rRNA from tricistronic rRNA transcript (SSU-rRNA, 5.8S rRNA, LSU-rRNA)"/>
    <property type="evidence" value="ECO:0007669"/>
    <property type="project" value="TreeGrafter"/>
</dbReference>
<evidence type="ECO:0000256" key="2">
    <source>
        <dbReference type="ARBA" id="ARBA00004604"/>
    </source>
</evidence>
<feature type="domain" description="K Homology" evidence="12">
    <location>
        <begin position="174"/>
        <end position="222"/>
    </location>
</feature>
<evidence type="ECO:0000256" key="8">
    <source>
        <dbReference type="ARBA" id="ARBA00023242"/>
    </source>
</evidence>
<dbReference type="Pfam" id="PF15985">
    <property type="entry name" value="KH_6"/>
    <property type="match status" value="1"/>
</dbReference>
<keyword evidence="4" id="KW-0963">Cytoplasm</keyword>
<dbReference type="GO" id="GO:0010468">
    <property type="term" value="P:regulation of gene expression"/>
    <property type="evidence" value="ECO:0007669"/>
    <property type="project" value="UniProtKB-ARBA"/>
</dbReference>
<dbReference type="InterPro" id="IPR049469">
    <property type="entry name" value="RRP40_KH-I"/>
</dbReference>
<dbReference type="FunFam" id="3.30.1370.10:FF:000038">
    <property type="entry name" value="exosome complex component RRP40"/>
    <property type="match status" value="1"/>
</dbReference>
<dbReference type="FunFam" id="2.40.50.140:FF:000112">
    <property type="entry name" value="Exosome complex component RRP40"/>
    <property type="match status" value="1"/>
</dbReference>
<evidence type="ECO:0000313" key="13">
    <source>
        <dbReference type="EMBL" id="TRY70670.1"/>
    </source>
</evidence>
<keyword evidence="5" id="KW-0698">rRNA processing</keyword>
<dbReference type="InterPro" id="IPR012340">
    <property type="entry name" value="NA-bd_OB-fold"/>
</dbReference>
<evidence type="ECO:0000256" key="3">
    <source>
        <dbReference type="ARBA" id="ARBA00007841"/>
    </source>
</evidence>
<comment type="similarity">
    <text evidence="3">Belongs to the RRP40 family.</text>
</comment>
<dbReference type="Pfam" id="PF21262">
    <property type="entry name" value="RRP40_S1"/>
    <property type="match status" value="1"/>
</dbReference>
<name>A0A553NZ16_TIGCA</name>
<reference evidence="13 14" key="1">
    <citation type="journal article" date="2018" name="Nat. Ecol. Evol.">
        <title>Genomic signatures of mitonuclear coevolution across populations of Tigriopus californicus.</title>
        <authorList>
            <person name="Barreto F.S."/>
            <person name="Watson E.T."/>
            <person name="Lima T.G."/>
            <person name="Willett C.S."/>
            <person name="Edmands S."/>
            <person name="Li W."/>
            <person name="Burton R.S."/>
        </authorList>
    </citation>
    <scope>NUCLEOTIDE SEQUENCE [LARGE SCALE GENOMIC DNA]</scope>
    <source>
        <strain evidence="13 14">San Diego</strain>
    </source>
</reference>
<evidence type="ECO:0000259" key="12">
    <source>
        <dbReference type="Pfam" id="PF15985"/>
    </source>
</evidence>
<dbReference type="GO" id="GO:0071035">
    <property type="term" value="P:nuclear polyadenylation-dependent rRNA catabolic process"/>
    <property type="evidence" value="ECO:0007669"/>
    <property type="project" value="TreeGrafter"/>
</dbReference>
<evidence type="ECO:0000256" key="7">
    <source>
        <dbReference type="ARBA" id="ARBA00022884"/>
    </source>
</evidence>
<dbReference type="STRING" id="6832.A0A553NZ16"/>
<proteinExistence type="inferred from homology"/>
<dbReference type="SUPFAM" id="SSF50249">
    <property type="entry name" value="Nucleic acid-binding proteins"/>
    <property type="match status" value="1"/>
</dbReference>
<dbReference type="OrthoDB" id="340500at2759"/>
<dbReference type="InterPro" id="IPR037319">
    <property type="entry name" value="Rrp40_S1"/>
</dbReference>
<evidence type="ECO:0000256" key="10">
    <source>
        <dbReference type="ARBA" id="ARBA00069899"/>
    </source>
</evidence>
<dbReference type="SUPFAM" id="SSF54791">
    <property type="entry name" value="Eukaryotic type KH-domain (KH-domain type I)"/>
    <property type="match status" value="1"/>
</dbReference>
<dbReference type="Gene3D" id="3.30.1370.10">
    <property type="entry name" value="K Homology domain, type 1"/>
    <property type="match status" value="1"/>
</dbReference>
<evidence type="ECO:0000256" key="6">
    <source>
        <dbReference type="ARBA" id="ARBA00022835"/>
    </source>
</evidence>
<dbReference type="OMA" id="SYMAFPN"/>
<dbReference type="GO" id="GO:0071034">
    <property type="term" value="P:CUT catabolic process"/>
    <property type="evidence" value="ECO:0007669"/>
    <property type="project" value="TreeGrafter"/>
</dbReference>